<feature type="region of interest" description="Disordered" evidence="1">
    <location>
        <begin position="1"/>
        <end position="83"/>
    </location>
</feature>
<evidence type="ECO:0000256" key="1">
    <source>
        <dbReference type="SAM" id="MobiDB-lite"/>
    </source>
</evidence>
<accession>A0A918KGI1</accession>
<comment type="caution">
    <text evidence="2">The sequence shown here is derived from an EMBL/GenBank/DDBJ whole genome shotgun (WGS) entry which is preliminary data.</text>
</comment>
<feature type="compositionally biased region" description="Low complexity" evidence="1">
    <location>
        <begin position="69"/>
        <end position="83"/>
    </location>
</feature>
<dbReference type="Proteomes" id="UP000619244">
    <property type="component" value="Unassembled WGS sequence"/>
</dbReference>
<proteinExistence type="predicted"/>
<dbReference type="EMBL" id="BMVU01000003">
    <property type="protein sequence ID" value="GGX60252.1"/>
    <property type="molecule type" value="Genomic_DNA"/>
</dbReference>
<dbReference type="PANTHER" id="PTHR42305">
    <property type="entry name" value="MEMBRANE PROTEIN RV1733C-RELATED"/>
    <property type="match status" value="1"/>
</dbReference>
<protein>
    <submittedName>
        <fullName evidence="2">Uncharacterized protein</fullName>
    </submittedName>
</protein>
<evidence type="ECO:0000313" key="3">
    <source>
        <dbReference type="Proteomes" id="UP000619244"/>
    </source>
</evidence>
<organism evidence="2 3">
    <name type="scientific">Streptomyces minutiscleroticus</name>
    <dbReference type="NCBI Taxonomy" id="68238"/>
    <lineage>
        <taxon>Bacteria</taxon>
        <taxon>Bacillati</taxon>
        <taxon>Actinomycetota</taxon>
        <taxon>Actinomycetes</taxon>
        <taxon>Kitasatosporales</taxon>
        <taxon>Streptomycetaceae</taxon>
        <taxon>Streptomyces</taxon>
    </lineage>
</organism>
<keyword evidence="3" id="KW-1185">Reference proteome</keyword>
<dbReference type="PANTHER" id="PTHR42305:SF1">
    <property type="entry name" value="MEMBRANE PROTEIN RV1733C-RELATED"/>
    <property type="match status" value="1"/>
</dbReference>
<name>A0A918KGI1_9ACTN</name>
<reference evidence="2" key="1">
    <citation type="journal article" date="2014" name="Int. J. Syst. Evol. Microbiol.">
        <title>Complete genome sequence of Corynebacterium casei LMG S-19264T (=DSM 44701T), isolated from a smear-ripened cheese.</title>
        <authorList>
            <consortium name="US DOE Joint Genome Institute (JGI-PGF)"/>
            <person name="Walter F."/>
            <person name="Albersmeier A."/>
            <person name="Kalinowski J."/>
            <person name="Ruckert C."/>
        </authorList>
    </citation>
    <scope>NUCLEOTIDE SEQUENCE</scope>
    <source>
        <strain evidence="2">JCM 4790</strain>
    </source>
</reference>
<sequence length="120" mass="12733">MFVVRGPRSGSARRDTRPSGGRTAPDGSSHTGLAKAEPGTRTGTPVTVWSDRANRLVSRPPTGTQARRGTSLSGTLAGTGAAGGVLVCGHPVRGRLDRYRLAEWDREWARVGPTRRRTTG</sequence>
<evidence type="ECO:0000313" key="2">
    <source>
        <dbReference type="EMBL" id="GGX60252.1"/>
    </source>
</evidence>
<reference evidence="2" key="2">
    <citation type="submission" date="2020-09" db="EMBL/GenBank/DDBJ databases">
        <authorList>
            <person name="Sun Q."/>
            <person name="Ohkuma M."/>
        </authorList>
    </citation>
    <scope>NUCLEOTIDE SEQUENCE</scope>
    <source>
        <strain evidence="2">JCM 4790</strain>
    </source>
</reference>
<dbReference type="RefSeq" id="WP_190189225.1">
    <property type="nucleotide sequence ID" value="NZ_BMVU01000003.1"/>
</dbReference>
<dbReference type="InterPro" id="IPR039708">
    <property type="entry name" value="MT1774/Rv1733c-like"/>
</dbReference>
<gene>
    <name evidence="2" type="ORF">GCM10010358_13500</name>
</gene>
<dbReference type="AlphaFoldDB" id="A0A918KGI1"/>